<evidence type="ECO:0000313" key="4">
    <source>
        <dbReference type="Proteomes" id="UP000027138"/>
    </source>
</evidence>
<evidence type="ECO:0000256" key="2">
    <source>
        <dbReference type="SAM" id="MobiDB-lite"/>
    </source>
</evidence>
<sequence length="138" mass="15943">MLEVETIVVEYIKLKTANKEQVIKIKSLKSQVQQLEIELKEAQDQDEMVKATLAHMCLNLRTKVITKLNVQDPDKDWDFIQGICHDDDKETKEVEDQEVMGTQEEMEEGSSQDTFLEDHHVTEPDLTTKQADQNPLET</sequence>
<protein>
    <submittedName>
        <fullName evidence="3">Uncharacterized protein</fullName>
    </submittedName>
</protein>
<accession>A0A067KDQ6</accession>
<gene>
    <name evidence="3" type="ORF">JCGZ_17119</name>
</gene>
<proteinExistence type="predicted"/>
<dbReference type="Proteomes" id="UP000027138">
    <property type="component" value="Unassembled WGS sequence"/>
</dbReference>
<reference evidence="3 4" key="1">
    <citation type="journal article" date="2014" name="PLoS ONE">
        <title>Global Analysis of Gene Expression Profiles in Physic Nut (Jatropha curcas L.) Seedlings Exposed to Salt Stress.</title>
        <authorList>
            <person name="Zhang L."/>
            <person name="Zhang C."/>
            <person name="Wu P."/>
            <person name="Chen Y."/>
            <person name="Li M."/>
            <person name="Jiang H."/>
            <person name="Wu G."/>
        </authorList>
    </citation>
    <scope>NUCLEOTIDE SEQUENCE [LARGE SCALE GENOMIC DNA]</scope>
    <source>
        <strain evidence="4">cv. GZQX0401</strain>
        <tissue evidence="3">Young leaves</tissue>
    </source>
</reference>
<keyword evidence="1" id="KW-0175">Coiled coil</keyword>
<evidence type="ECO:0000256" key="1">
    <source>
        <dbReference type="SAM" id="Coils"/>
    </source>
</evidence>
<feature type="region of interest" description="Disordered" evidence="2">
    <location>
        <begin position="88"/>
        <end position="138"/>
    </location>
</feature>
<organism evidence="3 4">
    <name type="scientific">Jatropha curcas</name>
    <name type="common">Barbados nut</name>
    <dbReference type="NCBI Taxonomy" id="180498"/>
    <lineage>
        <taxon>Eukaryota</taxon>
        <taxon>Viridiplantae</taxon>
        <taxon>Streptophyta</taxon>
        <taxon>Embryophyta</taxon>
        <taxon>Tracheophyta</taxon>
        <taxon>Spermatophyta</taxon>
        <taxon>Magnoliopsida</taxon>
        <taxon>eudicotyledons</taxon>
        <taxon>Gunneridae</taxon>
        <taxon>Pentapetalae</taxon>
        <taxon>rosids</taxon>
        <taxon>fabids</taxon>
        <taxon>Malpighiales</taxon>
        <taxon>Euphorbiaceae</taxon>
        <taxon>Crotonoideae</taxon>
        <taxon>Jatropheae</taxon>
        <taxon>Jatropha</taxon>
    </lineage>
</organism>
<dbReference type="AlphaFoldDB" id="A0A067KDQ6"/>
<evidence type="ECO:0000313" key="3">
    <source>
        <dbReference type="EMBL" id="KDP30390.1"/>
    </source>
</evidence>
<feature type="compositionally biased region" description="Acidic residues" evidence="2">
    <location>
        <begin position="95"/>
        <end position="110"/>
    </location>
</feature>
<keyword evidence="4" id="KW-1185">Reference proteome</keyword>
<feature type="coiled-coil region" evidence="1">
    <location>
        <begin position="18"/>
        <end position="52"/>
    </location>
</feature>
<feature type="compositionally biased region" description="Polar residues" evidence="2">
    <location>
        <begin position="125"/>
        <end position="138"/>
    </location>
</feature>
<name>A0A067KDQ6_JATCU</name>
<dbReference type="EMBL" id="KK914687">
    <property type="protein sequence ID" value="KDP30390.1"/>
    <property type="molecule type" value="Genomic_DNA"/>
</dbReference>